<evidence type="ECO:0000256" key="2">
    <source>
        <dbReference type="ARBA" id="ARBA00023015"/>
    </source>
</evidence>
<comment type="similarity">
    <text evidence="1">Belongs to the sigma-70 factor family. ECF subfamily.</text>
</comment>
<evidence type="ECO:0000259" key="6">
    <source>
        <dbReference type="Pfam" id="PF04542"/>
    </source>
</evidence>
<evidence type="ECO:0000256" key="1">
    <source>
        <dbReference type="ARBA" id="ARBA00010641"/>
    </source>
</evidence>
<evidence type="ECO:0000259" key="7">
    <source>
        <dbReference type="Pfam" id="PF08281"/>
    </source>
</evidence>
<name>A0ABV8VVW5_9BACI</name>
<feature type="domain" description="RNA polymerase sigma factor 70 region 4 type 2" evidence="7">
    <location>
        <begin position="126"/>
        <end position="167"/>
    </location>
</feature>
<dbReference type="SUPFAM" id="SSF88946">
    <property type="entry name" value="Sigma2 domain of RNA polymerase sigma factors"/>
    <property type="match status" value="1"/>
</dbReference>
<dbReference type="InterPro" id="IPR007627">
    <property type="entry name" value="RNA_pol_sigma70_r2"/>
</dbReference>
<dbReference type="CDD" id="cd06171">
    <property type="entry name" value="Sigma70_r4"/>
    <property type="match status" value="1"/>
</dbReference>
<dbReference type="Gene3D" id="1.10.10.10">
    <property type="entry name" value="Winged helix-like DNA-binding domain superfamily/Winged helix DNA-binding domain"/>
    <property type="match status" value="1"/>
</dbReference>
<dbReference type="Gene3D" id="1.10.1740.10">
    <property type="match status" value="1"/>
</dbReference>
<dbReference type="InterPro" id="IPR013324">
    <property type="entry name" value="RNA_pol_sigma_r3/r4-like"/>
</dbReference>
<protein>
    <submittedName>
        <fullName evidence="8">RNA polymerase sigma factor</fullName>
    </submittedName>
</protein>
<reference evidence="9" key="1">
    <citation type="journal article" date="2019" name="Int. J. Syst. Evol. Microbiol.">
        <title>The Global Catalogue of Microorganisms (GCM) 10K type strain sequencing project: providing services to taxonomists for standard genome sequencing and annotation.</title>
        <authorList>
            <consortium name="The Broad Institute Genomics Platform"/>
            <consortium name="The Broad Institute Genome Sequencing Center for Infectious Disease"/>
            <person name="Wu L."/>
            <person name="Ma J."/>
        </authorList>
    </citation>
    <scope>NUCLEOTIDE SEQUENCE [LARGE SCALE GENOMIC DNA]</scope>
    <source>
        <strain evidence="9">KACC 14058</strain>
    </source>
</reference>
<sequence>MTTQIIDEENFSDIVEKYQDMLLGTAISILKDYQLAEDCVQETWIKVHRVLANNHQIDKIKSWLRTIASRTAIDLLRKKNQSRLVFMDESCELEQLAICSHVSVEEYVNYFSTLEDLQEHISNSSEKLKKVFYLKFIKECSDSEIAKILNISPQAVKTRVFRTRKLLQTYSNTEASILPGA</sequence>
<dbReference type="PANTHER" id="PTHR43133:SF8">
    <property type="entry name" value="RNA POLYMERASE SIGMA FACTOR HI_1459-RELATED"/>
    <property type="match status" value="1"/>
</dbReference>
<dbReference type="Pfam" id="PF08281">
    <property type="entry name" value="Sigma70_r4_2"/>
    <property type="match status" value="1"/>
</dbReference>
<evidence type="ECO:0000256" key="5">
    <source>
        <dbReference type="ARBA" id="ARBA00023163"/>
    </source>
</evidence>
<dbReference type="InterPro" id="IPR013325">
    <property type="entry name" value="RNA_pol_sigma_r2"/>
</dbReference>
<dbReference type="InterPro" id="IPR039425">
    <property type="entry name" value="RNA_pol_sigma-70-like"/>
</dbReference>
<evidence type="ECO:0000256" key="4">
    <source>
        <dbReference type="ARBA" id="ARBA00023125"/>
    </source>
</evidence>
<organism evidence="8 9">
    <name type="scientific">Gracilibacillus marinus</name>
    <dbReference type="NCBI Taxonomy" id="630535"/>
    <lineage>
        <taxon>Bacteria</taxon>
        <taxon>Bacillati</taxon>
        <taxon>Bacillota</taxon>
        <taxon>Bacilli</taxon>
        <taxon>Bacillales</taxon>
        <taxon>Bacillaceae</taxon>
        <taxon>Gracilibacillus</taxon>
    </lineage>
</organism>
<dbReference type="Proteomes" id="UP001595880">
    <property type="component" value="Unassembled WGS sequence"/>
</dbReference>
<dbReference type="InterPro" id="IPR013249">
    <property type="entry name" value="RNA_pol_sigma70_r4_t2"/>
</dbReference>
<dbReference type="Pfam" id="PF04542">
    <property type="entry name" value="Sigma70_r2"/>
    <property type="match status" value="1"/>
</dbReference>
<evidence type="ECO:0000313" key="9">
    <source>
        <dbReference type="Proteomes" id="UP001595880"/>
    </source>
</evidence>
<comment type="caution">
    <text evidence="8">The sequence shown here is derived from an EMBL/GenBank/DDBJ whole genome shotgun (WGS) entry which is preliminary data.</text>
</comment>
<feature type="domain" description="RNA polymerase sigma-70 region 2" evidence="6">
    <location>
        <begin position="14"/>
        <end position="80"/>
    </location>
</feature>
<keyword evidence="4" id="KW-0238">DNA-binding</keyword>
<keyword evidence="3" id="KW-0731">Sigma factor</keyword>
<dbReference type="PANTHER" id="PTHR43133">
    <property type="entry name" value="RNA POLYMERASE ECF-TYPE SIGMA FACTO"/>
    <property type="match status" value="1"/>
</dbReference>
<dbReference type="EMBL" id="JBHSDV010000001">
    <property type="protein sequence ID" value="MFC4387221.1"/>
    <property type="molecule type" value="Genomic_DNA"/>
</dbReference>
<dbReference type="SUPFAM" id="SSF88659">
    <property type="entry name" value="Sigma3 and sigma4 domains of RNA polymerase sigma factors"/>
    <property type="match status" value="1"/>
</dbReference>
<evidence type="ECO:0000256" key="3">
    <source>
        <dbReference type="ARBA" id="ARBA00023082"/>
    </source>
</evidence>
<dbReference type="NCBIfam" id="TIGR02937">
    <property type="entry name" value="sigma70-ECF"/>
    <property type="match status" value="1"/>
</dbReference>
<keyword evidence="5" id="KW-0804">Transcription</keyword>
<dbReference type="InterPro" id="IPR036388">
    <property type="entry name" value="WH-like_DNA-bd_sf"/>
</dbReference>
<keyword evidence="9" id="KW-1185">Reference proteome</keyword>
<accession>A0ABV8VVW5</accession>
<keyword evidence="2" id="KW-0805">Transcription regulation</keyword>
<evidence type="ECO:0000313" key="8">
    <source>
        <dbReference type="EMBL" id="MFC4387221.1"/>
    </source>
</evidence>
<gene>
    <name evidence="8" type="ORF">ACFOZ1_05290</name>
</gene>
<dbReference type="RefSeq" id="WP_390196738.1">
    <property type="nucleotide sequence ID" value="NZ_JBHSDV010000001.1"/>
</dbReference>
<dbReference type="InterPro" id="IPR014284">
    <property type="entry name" value="RNA_pol_sigma-70_dom"/>
</dbReference>
<proteinExistence type="inferred from homology"/>